<feature type="domain" description="Enoyl reductase (ER)" evidence="1">
    <location>
        <begin position="17"/>
        <end position="329"/>
    </location>
</feature>
<sequence>MTVNGFKALVVTEENEHVSACITDCDLSNLSSGNTVIKTLYSAINFKDGLATIKNGGVVRNYPMIPGVDAVGEVVSCEDSTFKVGDQVVLTGNAFGVSHTGGFSEYLRVPSEWPIALPKELSAKEGAVIGTAGLTAMEAINQLERHGLSDKSAHILVTGATGGVGSLAIAMLKSLGYKNITALSRKKNEAFLLEIGATCVIGLDEFTQEKIKPLQKQNFDSVIDTIGGETLGAILPQISYGGSIALCGNASGIKFETTVLPFILRGVTMIGIDSVQLTNDIKEAIWERMAKCIDKELLKKIGAKEVLFKDSEKIITKVLEGTHSGRTVITFL</sequence>
<dbReference type="Gene3D" id="3.40.50.720">
    <property type="entry name" value="NAD(P)-binding Rossmann-like Domain"/>
    <property type="match status" value="1"/>
</dbReference>
<evidence type="ECO:0000313" key="3">
    <source>
        <dbReference type="Proteomes" id="UP000501747"/>
    </source>
</evidence>
<dbReference type="Pfam" id="PF00107">
    <property type="entry name" value="ADH_zinc_N"/>
    <property type="match status" value="1"/>
</dbReference>
<name>A0A6G8ATI1_9ENTE</name>
<keyword evidence="2" id="KW-0560">Oxidoreductase</keyword>
<dbReference type="InterPro" id="IPR014188">
    <property type="entry name" value="Acrylyl-CoA_reductase_AcuI"/>
</dbReference>
<proteinExistence type="predicted"/>
<dbReference type="PANTHER" id="PTHR43677">
    <property type="entry name" value="SHORT-CHAIN DEHYDROGENASE/REDUCTASE"/>
    <property type="match status" value="1"/>
</dbReference>
<dbReference type="KEGG" id="vhy:G7082_06945"/>
<dbReference type="InterPro" id="IPR013149">
    <property type="entry name" value="ADH-like_C"/>
</dbReference>
<protein>
    <submittedName>
        <fullName evidence="2">Acryloyl-CoA reductase</fullName>
        <ecNumber evidence="2">1.3.1.95</ecNumber>
    </submittedName>
</protein>
<dbReference type="EC" id="1.3.1.95" evidence="2"/>
<dbReference type="InterPro" id="IPR020843">
    <property type="entry name" value="ER"/>
</dbReference>
<dbReference type="CDD" id="cd05280">
    <property type="entry name" value="MDR_yhdh_yhfp"/>
    <property type="match status" value="1"/>
</dbReference>
<reference evidence="2 3" key="1">
    <citation type="submission" date="2020-03" db="EMBL/GenBank/DDBJ databases">
        <title>Vagococcus sp. nov., isolated from beetles.</title>
        <authorList>
            <person name="Hyun D.-W."/>
            <person name="Bae J.-W."/>
        </authorList>
    </citation>
    <scope>NUCLEOTIDE SEQUENCE [LARGE SCALE GENOMIC DNA]</scope>
    <source>
        <strain evidence="2 3">HDW17B</strain>
    </source>
</reference>
<keyword evidence="3" id="KW-1185">Reference proteome</keyword>
<dbReference type="SMART" id="SM00829">
    <property type="entry name" value="PKS_ER"/>
    <property type="match status" value="1"/>
</dbReference>
<dbReference type="SUPFAM" id="SSF51735">
    <property type="entry name" value="NAD(P)-binding Rossmann-fold domains"/>
    <property type="match status" value="1"/>
</dbReference>
<dbReference type="SUPFAM" id="SSF50129">
    <property type="entry name" value="GroES-like"/>
    <property type="match status" value="1"/>
</dbReference>
<dbReference type="InterPro" id="IPR036291">
    <property type="entry name" value="NAD(P)-bd_dom_sf"/>
</dbReference>
<dbReference type="Gene3D" id="3.90.180.10">
    <property type="entry name" value="Medium-chain alcohol dehydrogenases, catalytic domain"/>
    <property type="match status" value="1"/>
</dbReference>
<dbReference type="PANTHER" id="PTHR43677:SF1">
    <property type="entry name" value="ACRYLYL-COA REDUCTASE ACUI-RELATED"/>
    <property type="match status" value="1"/>
</dbReference>
<dbReference type="GO" id="GO:0043958">
    <property type="term" value="F:acryloyl-CoA reductase (NADH) activity"/>
    <property type="evidence" value="ECO:0007669"/>
    <property type="project" value="UniProtKB-EC"/>
</dbReference>
<dbReference type="InterPro" id="IPR051397">
    <property type="entry name" value="Zn-ADH-like_protein"/>
</dbReference>
<dbReference type="InterPro" id="IPR013154">
    <property type="entry name" value="ADH-like_N"/>
</dbReference>
<evidence type="ECO:0000313" key="2">
    <source>
        <dbReference type="EMBL" id="QIL48245.1"/>
    </source>
</evidence>
<gene>
    <name evidence="2" type="ORF">G7082_06945</name>
</gene>
<accession>A0A6G8ATI1</accession>
<dbReference type="AlphaFoldDB" id="A0A6G8ATI1"/>
<organism evidence="2 3">
    <name type="scientific">Vagococcus hydrophili</name>
    <dbReference type="NCBI Taxonomy" id="2714947"/>
    <lineage>
        <taxon>Bacteria</taxon>
        <taxon>Bacillati</taxon>
        <taxon>Bacillota</taxon>
        <taxon>Bacilli</taxon>
        <taxon>Lactobacillales</taxon>
        <taxon>Enterococcaceae</taxon>
        <taxon>Vagococcus</taxon>
    </lineage>
</organism>
<dbReference type="Proteomes" id="UP000501747">
    <property type="component" value="Chromosome"/>
</dbReference>
<dbReference type="GO" id="GO:0043957">
    <property type="term" value="F:acryloyl-CoA reductase (NADPH) activity"/>
    <property type="evidence" value="ECO:0007669"/>
    <property type="project" value="TreeGrafter"/>
</dbReference>
<dbReference type="NCBIfam" id="TIGR02823">
    <property type="entry name" value="oxido_YhdH"/>
    <property type="match status" value="1"/>
</dbReference>
<dbReference type="RefSeq" id="WP_166034393.1">
    <property type="nucleotide sequence ID" value="NZ_CP049887.1"/>
</dbReference>
<dbReference type="Pfam" id="PF08240">
    <property type="entry name" value="ADH_N"/>
    <property type="match status" value="1"/>
</dbReference>
<dbReference type="InterPro" id="IPR011032">
    <property type="entry name" value="GroES-like_sf"/>
</dbReference>
<evidence type="ECO:0000259" key="1">
    <source>
        <dbReference type="SMART" id="SM00829"/>
    </source>
</evidence>
<dbReference type="EMBL" id="CP049887">
    <property type="protein sequence ID" value="QIL48245.1"/>
    <property type="molecule type" value="Genomic_DNA"/>
</dbReference>